<dbReference type="Pfam" id="PF12077">
    <property type="entry name" value="DUF3556"/>
    <property type="match status" value="1"/>
</dbReference>
<feature type="transmembrane region" description="Helical" evidence="1">
    <location>
        <begin position="347"/>
        <end position="367"/>
    </location>
</feature>
<accession>A0ABW1LJH5</accession>
<feature type="transmembrane region" description="Helical" evidence="1">
    <location>
        <begin position="136"/>
        <end position="155"/>
    </location>
</feature>
<protein>
    <submittedName>
        <fullName evidence="2">DUF3556 domain-containing protein</fullName>
    </submittedName>
</protein>
<evidence type="ECO:0000313" key="3">
    <source>
        <dbReference type="Proteomes" id="UP001596135"/>
    </source>
</evidence>
<proteinExistence type="predicted"/>
<feature type="transmembrane region" description="Helical" evidence="1">
    <location>
        <begin position="199"/>
        <end position="221"/>
    </location>
</feature>
<evidence type="ECO:0000313" key="2">
    <source>
        <dbReference type="EMBL" id="MFC6043721.1"/>
    </source>
</evidence>
<dbReference type="RefSeq" id="WP_379154018.1">
    <property type="nucleotide sequence ID" value="NZ_JBHSRJ010000004.1"/>
</dbReference>
<reference evidence="3" key="1">
    <citation type="journal article" date="2019" name="Int. J. Syst. Evol. Microbiol.">
        <title>The Global Catalogue of Microorganisms (GCM) 10K type strain sequencing project: providing services to taxonomists for standard genome sequencing and annotation.</title>
        <authorList>
            <consortium name="The Broad Institute Genomics Platform"/>
            <consortium name="The Broad Institute Genome Sequencing Center for Infectious Disease"/>
            <person name="Wu L."/>
            <person name="Ma J."/>
        </authorList>
    </citation>
    <scope>NUCLEOTIDE SEQUENCE [LARGE SCALE GENOMIC DNA]</scope>
    <source>
        <strain evidence="3">CCUG 54522</strain>
    </source>
</reference>
<dbReference type="InterPro" id="IPR021941">
    <property type="entry name" value="DUF3556_TM"/>
</dbReference>
<keyword evidence="1" id="KW-1133">Transmembrane helix</keyword>
<feature type="transmembrane region" description="Helical" evidence="1">
    <location>
        <begin position="167"/>
        <end position="187"/>
    </location>
</feature>
<keyword evidence="1" id="KW-0812">Transmembrane</keyword>
<evidence type="ECO:0000256" key="1">
    <source>
        <dbReference type="SAM" id="Phobius"/>
    </source>
</evidence>
<dbReference type="EMBL" id="JBHSRJ010000004">
    <property type="protein sequence ID" value="MFC6043721.1"/>
    <property type="molecule type" value="Genomic_DNA"/>
</dbReference>
<sequence length="562" mass="61635">MGFLQPNLPEVDAAWRAGTRAERMRPMARHVAEVGFGTPDVVFVLYVVKIGLYVAGGAAFALLTPGIDELTATGAFQKVVLWTLLFEVLGLGCGFGPLNLRMVPPLGSFLYWLRPGTIRLPPWPGRVPLTRGTRRTAVDVALYAALLLATLWALLSPDPVLGRERVVAVLVALALIGLRDKTIFLAARAEVYGTLTVTFLLTGADLVVAAQLVMLAIWWGAATSKLNRHFPYVVQAMMSNSPVLRSRTIKRRFHRDFPDDLRPSGLASTLAHVGTAVEYAVPLVLFLSHGGWVTTAAAVVMICFHLQILTSIPMGVPLEWNVFMIYGILTLFVHDAAYGLGDVTHPWPLVALLAVVVATVVLGNVAPRRVSFLPGMRYYAGNWDTSYWCFTEAGLAKLDAGTTKASLLPHQQLEKIYGKEEAEIPLYIGYAFRAMHSHGRALFSLIPRACGPGHDTDYLAIEGELVAGTVLGWNFGDGHLHDERLIGALQERCHFEDGDVRVILLEAQPIQRQRQEYRLVDAATGELERGYVLVADMCERQPCDTDLPVHVTSTRRRAESGA</sequence>
<dbReference type="Proteomes" id="UP001596135">
    <property type="component" value="Unassembled WGS sequence"/>
</dbReference>
<feature type="transmembrane region" description="Helical" evidence="1">
    <location>
        <begin position="43"/>
        <end position="67"/>
    </location>
</feature>
<keyword evidence="3" id="KW-1185">Reference proteome</keyword>
<keyword evidence="1" id="KW-0472">Membrane</keyword>
<comment type="caution">
    <text evidence="2">The sequence shown here is derived from an EMBL/GenBank/DDBJ whole genome shotgun (WGS) entry which is preliminary data.</text>
</comment>
<name>A0ABW1LJH5_9ACTN</name>
<feature type="transmembrane region" description="Helical" evidence="1">
    <location>
        <begin position="79"/>
        <end position="100"/>
    </location>
</feature>
<gene>
    <name evidence="2" type="ORF">ACFPYL_11575</name>
</gene>
<organism evidence="2 3">
    <name type="scientific">Nocardioides hankookensis</name>
    <dbReference type="NCBI Taxonomy" id="443157"/>
    <lineage>
        <taxon>Bacteria</taxon>
        <taxon>Bacillati</taxon>
        <taxon>Actinomycetota</taxon>
        <taxon>Actinomycetes</taxon>
        <taxon>Propionibacteriales</taxon>
        <taxon>Nocardioidaceae</taxon>
        <taxon>Nocardioides</taxon>
    </lineage>
</organism>